<dbReference type="RefSeq" id="WP_207183872.1">
    <property type="nucleotide sequence ID" value="NZ_AP024147.1"/>
</dbReference>
<evidence type="ECO:0000256" key="1">
    <source>
        <dbReference type="SAM" id="Phobius"/>
    </source>
</evidence>
<organism evidence="2 3">
    <name type="scientific">Methylobacterium indicum</name>
    <dbReference type="NCBI Taxonomy" id="1775910"/>
    <lineage>
        <taxon>Bacteria</taxon>
        <taxon>Pseudomonadati</taxon>
        <taxon>Pseudomonadota</taxon>
        <taxon>Alphaproteobacteria</taxon>
        <taxon>Hyphomicrobiales</taxon>
        <taxon>Methylobacteriaceae</taxon>
        <taxon>Methylobacterium</taxon>
    </lineage>
</organism>
<accession>A0A8H9CAW3</accession>
<name>A0A8H9CAW3_9HYPH</name>
<gene>
    <name evidence="2" type="ORF">mvi_63210</name>
</gene>
<reference evidence="2" key="1">
    <citation type="submission" date="2020-11" db="EMBL/GenBank/DDBJ databases">
        <title>Complete genome sequence of a novel pathogenic Methylobacterium strain isolated from rice in Vietnam.</title>
        <authorList>
            <person name="Lai K."/>
            <person name="Okazaki S."/>
            <person name="Higashi K."/>
            <person name="Mori H."/>
            <person name="Toyoda A."/>
            <person name="Kurokawa K."/>
        </authorList>
    </citation>
    <scope>NUCLEOTIDE SEQUENCE</scope>
    <source>
        <strain evidence="2">VL1</strain>
        <plasmid evidence="2">pVL1_2</plasmid>
    </source>
</reference>
<keyword evidence="1" id="KW-1133">Transmembrane helix</keyword>
<dbReference type="Proteomes" id="UP000663508">
    <property type="component" value="Plasmid pVL1_2"/>
</dbReference>
<geneLocation type="plasmid" evidence="2 3">
    <name>pVL1_2</name>
</geneLocation>
<sequence>MAALYVFGGVLAGYAMAMTKTDNPQWGWVLAFAFCVVVGAACAEFYKES</sequence>
<keyword evidence="1" id="KW-0472">Membrane</keyword>
<dbReference type="AlphaFoldDB" id="A0A8H9CAW3"/>
<feature type="transmembrane region" description="Helical" evidence="1">
    <location>
        <begin position="27"/>
        <end position="46"/>
    </location>
</feature>
<dbReference type="EMBL" id="AP024147">
    <property type="protein sequence ID" value="BCM87860.1"/>
    <property type="molecule type" value="Genomic_DNA"/>
</dbReference>
<proteinExistence type="predicted"/>
<protein>
    <submittedName>
        <fullName evidence="2">Uncharacterized protein</fullName>
    </submittedName>
</protein>
<evidence type="ECO:0000313" key="3">
    <source>
        <dbReference type="Proteomes" id="UP000663508"/>
    </source>
</evidence>
<keyword evidence="1" id="KW-0812">Transmembrane</keyword>
<dbReference type="KEGG" id="mind:mvi_63210"/>
<keyword evidence="2" id="KW-0614">Plasmid</keyword>
<evidence type="ECO:0000313" key="2">
    <source>
        <dbReference type="EMBL" id="BCM87860.1"/>
    </source>
</evidence>